<feature type="compositionally biased region" description="Basic and acidic residues" evidence="6">
    <location>
        <begin position="450"/>
        <end position="462"/>
    </location>
</feature>
<dbReference type="PANTHER" id="PTHR13402">
    <property type="entry name" value="RGPR-RELATED"/>
    <property type="match status" value="1"/>
</dbReference>
<feature type="region of interest" description="Disordered" evidence="6">
    <location>
        <begin position="1"/>
        <end position="34"/>
    </location>
</feature>
<dbReference type="InterPro" id="IPR024298">
    <property type="entry name" value="Sec16_Sec23-bd"/>
</dbReference>
<accession>A0A2S2QB85</accession>
<feature type="region of interest" description="Disordered" evidence="6">
    <location>
        <begin position="1382"/>
        <end position="1409"/>
    </location>
</feature>
<dbReference type="GO" id="GO:0007030">
    <property type="term" value="P:Golgi organization"/>
    <property type="evidence" value="ECO:0007669"/>
    <property type="project" value="TreeGrafter"/>
</dbReference>
<dbReference type="EMBL" id="GGMS01011815">
    <property type="protein sequence ID" value="MBY81018.1"/>
    <property type="molecule type" value="Transcribed_RNA"/>
</dbReference>
<evidence type="ECO:0000313" key="11">
    <source>
        <dbReference type="RefSeq" id="XP_025425925.1"/>
    </source>
</evidence>
<reference evidence="8" key="1">
    <citation type="submission" date="2018-04" db="EMBL/GenBank/DDBJ databases">
        <title>Transcriptome assembly of Sipha flava.</title>
        <authorList>
            <person name="Scully E.D."/>
            <person name="Geib S.M."/>
            <person name="Palmer N.A."/>
            <person name="Koch K."/>
            <person name="Bradshaw J."/>
            <person name="Heng-Moss T."/>
            <person name="Sarath G."/>
        </authorList>
    </citation>
    <scope>NUCLEOTIDE SEQUENCE</scope>
</reference>
<reference evidence="11" key="2">
    <citation type="submission" date="2025-04" db="UniProtKB">
        <authorList>
            <consortium name="RefSeq"/>
        </authorList>
    </citation>
    <scope>IDENTIFICATION</scope>
    <source>
        <tissue evidence="11">Whole body</tissue>
    </source>
</reference>
<proteinExistence type="inferred from homology"/>
<dbReference type="GO" id="GO:0070971">
    <property type="term" value="C:endoplasmic reticulum exit site"/>
    <property type="evidence" value="ECO:0007669"/>
    <property type="project" value="TreeGrafter"/>
</dbReference>
<evidence type="ECO:0000256" key="6">
    <source>
        <dbReference type="SAM" id="MobiDB-lite"/>
    </source>
</evidence>
<dbReference type="OrthoDB" id="8918678at2759"/>
<dbReference type="GO" id="GO:0070973">
    <property type="term" value="P:protein localization to endoplasmic reticulum exit site"/>
    <property type="evidence" value="ECO:0007669"/>
    <property type="project" value="TreeGrafter"/>
</dbReference>
<feature type="domain" description="Sec16 Sec23-binding" evidence="7">
    <location>
        <begin position="864"/>
        <end position="1099"/>
    </location>
</feature>
<keyword evidence="10" id="KW-1185">Reference proteome</keyword>
<evidence type="ECO:0000256" key="3">
    <source>
        <dbReference type="ARBA" id="ARBA00022448"/>
    </source>
</evidence>
<feature type="compositionally biased region" description="Basic residues" evidence="6">
    <location>
        <begin position="480"/>
        <end position="491"/>
    </location>
</feature>
<keyword evidence="3" id="KW-0813">Transport</keyword>
<feature type="compositionally biased region" description="Basic residues" evidence="6">
    <location>
        <begin position="538"/>
        <end position="552"/>
    </location>
</feature>
<organism evidence="8">
    <name type="scientific">Sipha flava</name>
    <name type="common">yellow sugarcane aphid</name>
    <dbReference type="NCBI Taxonomy" id="143950"/>
    <lineage>
        <taxon>Eukaryota</taxon>
        <taxon>Metazoa</taxon>
        <taxon>Ecdysozoa</taxon>
        <taxon>Arthropoda</taxon>
        <taxon>Hexapoda</taxon>
        <taxon>Insecta</taxon>
        <taxon>Pterygota</taxon>
        <taxon>Neoptera</taxon>
        <taxon>Paraneoptera</taxon>
        <taxon>Hemiptera</taxon>
        <taxon>Sternorrhyncha</taxon>
        <taxon>Aphidomorpha</taxon>
        <taxon>Aphidoidea</taxon>
        <taxon>Aphididae</taxon>
        <taxon>Sipha</taxon>
    </lineage>
</organism>
<keyword evidence="4" id="KW-0256">Endoplasmic reticulum</keyword>
<feature type="compositionally biased region" description="Basic and acidic residues" evidence="6">
    <location>
        <begin position="411"/>
        <end position="423"/>
    </location>
</feature>
<dbReference type="GO" id="GO:0012507">
    <property type="term" value="C:ER to Golgi transport vesicle membrane"/>
    <property type="evidence" value="ECO:0007669"/>
    <property type="project" value="TreeGrafter"/>
</dbReference>
<evidence type="ECO:0000256" key="5">
    <source>
        <dbReference type="ARBA" id="ARBA00022892"/>
    </source>
</evidence>
<dbReference type="Pfam" id="PF12931">
    <property type="entry name" value="TPR_Sec16"/>
    <property type="match status" value="1"/>
</dbReference>
<dbReference type="GO" id="GO:0016192">
    <property type="term" value="P:vesicle-mediated transport"/>
    <property type="evidence" value="ECO:0007669"/>
    <property type="project" value="UniProtKB-KW"/>
</dbReference>
<dbReference type="Proteomes" id="UP000694846">
    <property type="component" value="Unplaced"/>
</dbReference>
<comment type="similarity">
    <text evidence="2">Belongs to the SEC16 family.</text>
</comment>
<evidence type="ECO:0000259" key="7">
    <source>
        <dbReference type="Pfam" id="PF12931"/>
    </source>
</evidence>
<evidence type="ECO:0000256" key="4">
    <source>
        <dbReference type="ARBA" id="ARBA00022824"/>
    </source>
</evidence>
<dbReference type="CDD" id="cd09233">
    <property type="entry name" value="ACE1-Sec16-like"/>
    <property type="match status" value="1"/>
</dbReference>
<gene>
    <name evidence="8" type="primary">SEC16A_0</name>
    <name evidence="11" type="synonym">LOC112694609</name>
    <name evidence="9" type="synonym">SEC16A_1</name>
    <name evidence="9" type="ORF">g.13484</name>
    <name evidence="8" type="ORF">g.13538</name>
</gene>
<keyword evidence="5" id="KW-0931">ER-Golgi transport</keyword>
<feature type="region of interest" description="Disordered" evidence="6">
    <location>
        <begin position="402"/>
        <end position="564"/>
    </location>
</feature>
<evidence type="ECO:0000313" key="10">
    <source>
        <dbReference type="Proteomes" id="UP000694846"/>
    </source>
</evidence>
<feature type="compositionally biased region" description="Basic and acidic residues" evidence="6">
    <location>
        <begin position="508"/>
        <end position="518"/>
    </location>
</feature>
<protein>
    <submittedName>
        <fullName evidence="8 11">Protein transport protein Sec16A</fullName>
    </submittedName>
</protein>
<evidence type="ECO:0000313" key="8">
    <source>
        <dbReference type="EMBL" id="MBY74998.1"/>
    </source>
</evidence>
<comment type="subcellular location">
    <subcellularLocation>
        <location evidence="1">Endoplasmic reticulum</location>
    </subcellularLocation>
</comment>
<feature type="compositionally biased region" description="Polar residues" evidence="6">
    <location>
        <begin position="463"/>
        <end position="473"/>
    </location>
</feature>
<dbReference type="RefSeq" id="XP_025425925.1">
    <property type="nucleotide sequence ID" value="XM_025570140.1"/>
</dbReference>
<name>A0A2S2QB85_9HEMI</name>
<dbReference type="EMBL" id="GGMS01005795">
    <property type="protein sequence ID" value="MBY74998.1"/>
    <property type="molecule type" value="Transcribed_RNA"/>
</dbReference>
<evidence type="ECO:0000256" key="1">
    <source>
        <dbReference type="ARBA" id="ARBA00004240"/>
    </source>
</evidence>
<feature type="compositionally biased region" description="Basic and acidic residues" evidence="6">
    <location>
        <begin position="553"/>
        <end position="562"/>
    </location>
</feature>
<sequence>MSNNNFWGNLDSSNFQQQPIESSQQNDEWSCSTDDWNYIEQPSNNKNSNTQKFKSNSTLNSDLTLNSYSVFDSNNGAAQPIVNSNRPSYNYNNGIENDQQKFPAISNNWFDKTESPLDQIKPNVHHFNQNVDSIVGTDDNFWADVENREILPPESFQNDSLQVEMNNLQISDEVNNFNACDNNLTFNDTEIIKRNSTENNDDRLPVGLHRLVTGQTKSFEDYSNPEPYDPQPFDVRTVPGQLSDDDIPVQRHVTGSQIGARPIDNNSNFQNIDNNSVTLKRLSSEQFQNQFEGHSRQVLHRDVEDFVNQPNDNLKLDDSIRVISDIDSYSSSRNESQLELKEPMTVIKKSRPRILDHEVFERTGPDGYMNETSPYLRSTTQNQNKAVMDSQQDNSLKLISAQSESTEQFQEYDRTEKRVEKKHPPPGFHRMVEGNIGEEGQKSRLSKINHKNDERLRRHSIDSDSSVPLTNLVSEEGIRSIRRGSQTKKYNKNVERYQNRERRHYRHPRESEGDYFHEVEEEENASLSPEVEPEFRSHRSRNHQPKRFRQRNHHDSYDHSDIEYPSEYDEFDEYERRRQYRSPELDRYRRHPKNYRDKRYQDEIISQNYRRDEVIYRNRPSSRTDSDYHRRYYSPVPFQDYSAHIEMLDPLERRNFLLKFRENNPKAYTEWYTNYKAKVEMQKLISRTKNGSECSTPLSTQSHDVGSLNHIVRQEKEKEIHRTTPLRYQKYHINAKMNMCFGKLYVLNSSSAAVNIFKAVPDLNDTDTAELFRFPTPFVLGKTHKNAVAQYLNKLSEEANNHSECLLYELICMITKRNGIVDGTDISELLMENVLKFPIDSILIDNINLKNTKGMSVEPLNNFRELLIQGNKSEALEFAIANQDWGLAFILALYMDSKTLNYVRSKYFQTISPNDTLQTFFQLSSGKIPSCTTCCTDNSWGDWREHLAMILSNQHVNINNARIATIQLGDTLNAKGDVFGAHFCYLAIQIPLESLGLSSKYTLLGTSFNQPFNTMASNRAILLTSAYEFSMRLNLSNFQIPSLLPYKYLLAIRLAEYGECEHALHHLEAIAAQVVSSPESVNLGFIANVVELSTDLHFMQLSNNSLPGNLETLDWLENLKHILMSSGNKYNSVDEVAPSVQQQIDNYQSHKIESSTVPDEQQTVPGASIDYSTKYQVPPPQTPLQVVQPPSISSVNPYWQPNVVSQSSEIQPQPPQNEYSQYYDPTSMVMSEEITTHKNQNEMTSDISTIAADLTLTESEKTISTEPKFGFFDRQMAELEPKIPATNENKSPAKKDVDTKRVQKEKNSWLGGLAKLWKPSNNVDSINENFGTEEIAPQAPPMDSELQFNPVANSSPANQNHNQFKIQRKRGKDMYVNVMSSSKPTENILTPDSIFQTNHSSTNFYNPSQ</sequence>
<dbReference type="Gene3D" id="1.25.40.1030">
    <property type="match status" value="1"/>
</dbReference>
<evidence type="ECO:0000256" key="2">
    <source>
        <dbReference type="ARBA" id="ARBA00005927"/>
    </source>
</evidence>
<evidence type="ECO:0000313" key="9">
    <source>
        <dbReference type="EMBL" id="MBY81018.1"/>
    </source>
</evidence>
<dbReference type="PANTHER" id="PTHR13402:SF6">
    <property type="entry name" value="SECRETORY 16, ISOFORM I"/>
    <property type="match status" value="1"/>
</dbReference>